<gene>
    <name evidence="2" type="ORF">P7K49_004058</name>
</gene>
<evidence type="ECO:0000256" key="1">
    <source>
        <dbReference type="SAM" id="MobiDB-lite"/>
    </source>
</evidence>
<dbReference type="Proteomes" id="UP001266305">
    <property type="component" value="Unassembled WGS sequence"/>
</dbReference>
<comment type="caution">
    <text evidence="2">The sequence shown here is derived from an EMBL/GenBank/DDBJ whole genome shotgun (WGS) entry which is preliminary data.</text>
</comment>
<feature type="region of interest" description="Disordered" evidence="1">
    <location>
        <begin position="1"/>
        <end position="71"/>
    </location>
</feature>
<evidence type="ECO:0000313" key="3">
    <source>
        <dbReference type="Proteomes" id="UP001266305"/>
    </source>
</evidence>
<keyword evidence="3" id="KW-1185">Reference proteome</keyword>
<organism evidence="2 3">
    <name type="scientific">Saguinus oedipus</name>
    <name type="common">Cotton-top tamarin</name>
    <name type="synonym">Oedipomidas oedipus</name>
    <dbReference type="NCBI Taxonomy" id="9490"/>
    <lineage>
        <taxon>Eukaryota</taxon>
        <taxon>Metazoa</taxon>
        <taxon>Chordata</taxon>
        <taxon>Craniata</taxon>
        <taxon>Vertebrata</taxon>
        <taxon>Euteleostomi</taxon>
        <taxon>Mammalia</taxon>
        <taxon>Eutheria</taxon>
        <taxon>Euarchontoglires</taxon>
        <taxon>Primates</taxon>
        <taxon>Haplorrhini</taxon>
        <taxon>Platyrrhini</taxon>
        <taxon>Cebidae</taxon>
        <taxon>Callitrichinae</taxon>
        <taxon>Saguinus</taxon>
    </lineage>
</organism>
<dbReference type="EMBL" id="JASSZA010000002">
    <property type="protein sequence ID" value="KAK2117172.1"/>
    <property type="molecule type" value="Genomic_DNA"/>
</dbReference>
<proteinExistence type="predicted"/>
<protein>
    <submittedName>
        <fullName evidence="2">Uncharacterized protein</fullName>
    </submittedName>
</protein>
<feature type="compositionally biased region" description="Polar residues" evidence="1">
    <location>
        <begin position="41"/>
        <end position="71"/>
    </location>
</feature>
<sequence>MAPPGAVQESFSHQPLTVDTQPEQAPQKPHLLEENGEAKQFSGTDMAQDTSFFQAQTSPSSSHLGSSAFRT</sequence>
<name>A0ABQ9W9U1_SAGOE</name>
<accession>A0ABQ9W9U1</accession>
<reference evidence="2 3" key="1">
    <citation type="submission" date="2023-05" db="EMBL/GenBank/DDBJ databases">
        <title>B98-5 Cell Line De Novo Hybrid Assembly: An Optical Mapping Approach.</title>
        <authorList>
            <person name="Kananen K."/>
            <person name="Auerbach J.A."/>
            <person name="Kautto E."/>
            <person name="Blachly J.S."/>
        </authorList>
    </citation>
    <scope>NUCLEOTIDE SEQUENCE [LARGE SCALE GENOMIC DNA]</scope>
    <source>
        <strain evidence="2">B95-8</strain>
        <tissue evidence="2">Cell line</tissue>
    </source>
</reference>
<evidence type="ECO:0000313" key="2">
    <source>
        <dbReference type="EMBL" id="KAK2117172.1"/>
    </source>
</evidence>
<feature type="compositionally biased region" description="Polar residues" evidence="1">
    <location>
        <begin position="9"/>
        <end position="24"/>
    </location>
</feature>